<dbReference type="Gene3D" id="2.30.30.110">
    <property type="match status" value="1"/>
</dbReference>
<dbReference type="EMBL" id="RZNZ01000007">
    <property type="protein sequence ID" value="KAA8820766.1"/>
    <property type="molecule type" value="Genomic_DNA"/>
</dbReference>
<dbReference type="EMBL" id="RZOA01000035">
    <property type="protein sequence ID" value="KAA8821055.1"/>
    <property type="molecule type" value="Genomic_DNA"/>
</dbReference>
<dbReference type="SUPFAM" id="SSF50118">
    <property type="entry name" value="Cell growth inhibitor/plasmid maintenance toxic component"/>
    <property type="match status" value="1"/>
</dbReference>
<dbReference type="RefSeq" id="WP_150355062.1">
    <property type="nucleotide sequence ID" value="NZ_RZNZ01000007.1"/>
</dbReference>
<accession>A0A5J5DW04</accession>
<evidence type="ECO:0000313" key="6">
    <source>
        <dbReference type="Proteomes" id="UP000374630"/>
    </source>
</evidence>
<evidence type="ECO:0008006" key="7">
    <source>
        <dbReference type="Google" id="ProtNLM"/>
    </source>
</evidence>
<dbReference type="Pfam" id="PF02452">
    <property type="entry name" value="PemK_toxin"/>
    <property type="match status" value="1"/>
</dbReference>
<evidence type="ECO:0000313" key="4">
    <source>
        <dbReference type="EMBL" id="KAA8821055.1"/>
    </source>
</evidence>
<dbReference type="OrthoDB" id="1797254at2"/>
<dbReference type="Proteomes" id="UP000374630">
    <property type="component" value="Unassembled WGS sequence"/>
</dbReference>
<reference evidence="5 6" key="1">
    <citation type="journal article" date="2019" name="Syst. Appl. Microbiol.">
        <title>Characterization of Bifidobacterium species in feaces of the Egyptian fruit bat: Description of B. vespertilionis sp. nov. and B. rousetti sp. nov.</title>
        <authorList>
            <person name="Modesto M."/>
            <person name="Satti M."/>
            <person name="Watanabe K."/>
            <person name="Puglisi E."/>
            <person name="Morelli L."/>
            <person name="Huang C.-H."/>
            <person name="Liou J.-S."/>
            <person name="Miyashita M."/>
            <person name="Tamura T."/>
            <person name="Saito S."/>
            <person name="Mori K."/>
            <person name="Huang L."/>
            <person name="Sciavilla P."/>
            <person name="Sandri C."/>
            <person name="Spiezio C."/>
            <person name="Vitali F."/>
            <person name="Cavalieri D."/>
            <person name="Perpetuini G."/>
            <person name="Tofalo R."/>
            <person name="Bonetti A."/>
            <person name="Arita M."/>
            <person name="Mattarelli P."/>
        </authorList>
    </citation>
    <scope>NUCLEOTIDE SEQUENCE [LARGE SCALE GENOMIC DNA]</scope>
    <source>
        <strain evidence="3 6">RST16</strain>
        <strain evidence="4 5">RST8</strain>
    </source>
</reference>
<keyword evidence="6" id="KW-1185">Reference proteome</keyword>
<keyword evidence="2" id="KW-1277">Toxin-antitoxin system</keyword>
<dbReference type="InterPro" id="IPR011067">
    <property type="entry name" value="Plasmid_toxin/cell-grow_inhib"/>
</dbReference>
<evidence type="ECO:0000313" key="3">
    <source>
        <dbReference type="EMBL" id="KAA8820766.1"/>
    </source>
</evidence>
<gene>
    <name evidence="4" type="ORF">EM848_11445</name>
    <name evidence="3" type="ORF">EMO90_06180</name>
</gene>
<protein>
    <recommendedName>
        <fullName evidence="7">Growth inhibitor PemK</fullName>
    </recommendedName>
</protein>
<dbReference type="InterPro" id="IPR003477">
    <property type="entry name" value="PemK-like"/>
</dbReference>
<dbReference type="AlphaFoldDB" id="A0A5J5DW04"/>
<evidence type="ECO:0000256" key="1">
    <source>
        <dbReference type="ARBA" id="ARBA00007521"/>
    </source>
</evidence>
<proteinExistence type="inferred from homology"/>
<sequence length="116" mass="13653">MFEIWLVRFRFEENPKKYTVCPALVIQERGGKAFALMLRVTKDVKRQAEYDVILDDWHEAGLRLPSAVRCDKMMAVDESDVDWEEPKWGRLTPHDAMRVVEMLHHMHNDGVVVKPF</sequence>
<name>A0A5J5DW04_9BIFI</name>
<dbReference type="Proteomes" id="UP000345527">
    <property type="component" value="Unassembled WGS sequence"/>
</dbReference>
<comment type="similarity">
    <text evidence="1">Belongs to the PemK/MazF family.</text>
</comment>
<evidence type="ECO:0000256" key="2">
    <source>
        <dbReference type="ARBA" id="ARBA00022649"/>
    </source>
</evidence>
<organism evidence="4 5">
    <name type="scientific">Bifidobacterium vespertilionis</name>
    <dbReference type="NCBI Taxonomy" id="2562524"/>
    <lineage>
        <taxon>Bacteria</taxon>
        <taxon>Bacillati</taxon>
        <taxon>Actinomycetota</taxon>
        <taxon>Actinomycetes</taxon>
        <taxon>Bifidobacteriales</taxon>
        <taxon>Bifidobacteriaceae</taxon>
        <taxon>Bifidobacterium</taxon>
    </lineage>
</organism>
<dbReference type="GO" id="GO:0003677">
    <property type="term" value="F:DNA binding"/>
    <property type="evidence" value="ECO:0007669"/>
    <property type="project" value="InterPro"/>
</dbReference>
<evidence type="ECO:0000313" key="5">
    <source>
        <dbReference type="Proteomes" id="UP000345527"/>
    </source>
</evidence>
<comment type="caution">
    <text evidence="4">The sequence shown here is derived from an EMBL/GenBank/DDBJ whole genome shotgun (WGS) entry which is preliminary data.</text>
</comment>